<evidence type="ECO:0000256" key="2">
    <source>
        <dbReference type="SAM" id="SignalP"/>
    </source>
</evidence>
<feature type="signal peptide" evidence="2">
    <location>
        <begin position="1"/>
        <end position="19"/>
    </location>
</feature>
<feature type="compositionally biased region" description="Low complexity" evidence="1">
    <location>
        <begin position="157"/>
        <end position="171"/>
    </location>
</feature>
<keyword evidence="4" id="KW-1185">Reference proteome</keyword>
<reference evidence="3" key="1">
    <citation type="submission" date="2025-05" db="UniProtKB">
        <authorList>
            <consortium name="EnsemblMetazoa"/>
        </authorList>
    </citation>
    <scope>IDENTIFICATION</scope>
    <source>
        <strain evidence="3">Yale</strain>
    </source>
</reference>
<sequence length="295" mass="32778">MSTKFLILIVLCCGKLNLAQLSLHTDANANSYLLKTPNLQQSVTRYYGGGQTASLQQAHQQQQIDQKQQQPQLPIEQETQQRIQQYTPVGSGSIQYQEAPSGTHAPYTFAPPVQQPLQPTNYATTSGTYQALHYSNPPQPPSPPQYSQSLHQLRGVPSQTQPPQQSSQPPSLATYADQLNAAYYVYQQQQQLYNQQQQQLLRQLYRSHPDPTSASAPNPPNLPINSNHYYSPEQYASYASPHHYPTQSPYKSSVNGISGSPTTVAPRNGLLGTDYSPSDKVSHVKFNSGKLSYNF</sequence>
<evidence type="ECO:0000313" key="3">
    <source>
        <dbReference type="EnsemblMetazoa" id="GMOY007206.P1737"/>
    </source>
</evidence>
<feature type="compositionally biased region" description="Polar residues" evidence="1">
    <location>
        <begin position="245"/>
        <end position="265"/>
    </location>
</feature>
<evidence type="ECO:0000313" key="4">
    <source>
        <dbReference type="Proteomes" id="UP000092444"/>
    </source>
</evidence>
<dbReference type="EnsemblMetazoa" id="GMOY007206.R1737">
    <property type="protein sequence ID" value="GMOY007206.P1737"/>
    <property type="gene ID" value="GMOY007206"/>
</dbReference>
<organism evidence="3 4">
    <name type="scientific">Glossina morsitans morsitans</name>
    <name type="common">Savannah tsetse fly</name>
    <dbReference type="NCBI Taxonomy" id="37546"/>
    <lineage>
        <taxon>Eukaryota</taxon>
        <taxon>Metazoa</taxon>
        <taxon>Ecdysozoa</taxon>
        <taxon>Arthropoda</taxon>
        <taxon>Hexapoda</taxon>
        <taxon>Insecta</taxon>
        <taxon>Pterygota</taxon>
        <taxon>Neoptera</taxon>
        <taxon>Endopterygota</taxon>
        <taxon>Diptera</taxon>
        <taxon>Brachycera</taxon>
        <taxon>Muscomorpha</taxon>
        <taxon>Hippoboscoidea</taxon>
        <taxon>Glossinidae</taxon>
        <taxon>Glossina</taxon>
    </lineage>
</organism>
<dbReference type="Proteomes" id="UP000092444">
    <property type="component" value="Unassembled WGS sequence"/>
</dbReference>
<keyword evidence="2" id="KW-0732">Signal</keyword>
<dbReference type="EMBL" id="CCAG010021263">
    <property type="status" value="NOT_ANNOTATED_CDS"/>
    <property type="molecule type" value="Genomic_DNA"/>
</dbReference>
<feature type="compositionally biased region" description="Polar residues" evidence="1">
    <location>
        <begin position="115"/>
        <end position="129"/>
    </location>
</feature>
<protein>
    <submittedName>
        <fullName evidence="3">Uncharacterized protein</fullName>
    </submittedName>
</protein>
<proteinExistence type="predicted"/>
<feature type="region of interest" description="Disordered" evidence="1">
    <location>
        <begin position="207"/>
        <end position="279"/>
    </location>
</feature>
<accession>A0ABK9N0F0</accession>
<name>A0ABK9N0F0_GLOMM</name>
<feature type="chain" id="PRO_5046530289" evidence="2">
    <location>
        <begin position="20"/>
        <end position="295"/>
    </location>
</feature>
<feature type="region of interest" description="Disordered" evidence="1">
    <location>
        <begin position="59"/>
        <end position="79"/>
    </location>
</feature>
<evidence type="ECO:0000256" key="1">
    <source>
        <dbReference type="SAM" id="MobiDB-lite"/>
    </source>
</evidence>
<feature type="region of interest" description="Disordered" evidence="1">
    <location>
        <begin position="92"/>
        <end position="171"/>
    </location>
</feature>